<name>A0A2T3W5Y3_9DEIO</name>
<comment type="caution">
    <text evidence="2">The sequence shown here is derived from an EMBL/GenBank/DDBJ whole genome shotgun (WGS) entry which is preliminary data.</text>
</comment>
<proteinExistence type="predicted"/>
<keyword evidence="3" id="KW-1185">Reference proteome</keyword>
<dbReference type="EMBL" id="PYSV01000013">
    <property type="protein sequence ID" value="PTA67305.1"/>
    <property type="molecule type" value="Genomic_DNA"/>
</dbReference>
<evidence type="ECO:0000256" key="1">
    <source>
        <dbReference type="SAM" id="SignalP"/>
    </source>
</evidence>
<feature type="chain" id="PRO_5015619706" description="Lipoprotein" evidence="1">
    <location>
        <begin position="20"/>
        <end position="246"/>
    </location>
</feature>
<sequence>MRFLLPLALLLTACTPAVLSGPMSSGPADWPFRAAFSELGVAWVSGGRACVARAPSFQPVCPRLSGAVDVAWAQGDAWAALPGQGLLVTLDRAPRTVNVGRVVALSATRAYREDGSAVDYTGQRVPGVRGAPQAALTGPQGEDYALLHSRVVRPGQEGGQGPAAFLAPTPTGVVGAAHPQVQTPTGTYRLTGQALVRLDAAGQVRAQVPHSEGRLGLVGTELVTVSPGGQLRRFGPDLQEWTPAQR</sequence>
<protein>
    <recommendedName>
        <fullName evidence="4">Lipoprotein</fullName>
    </recommendedName>
</protein>
<keyword evidence="1" id="KW-0732">Signal</keyword>
<dbReference type="RefSeq" id="WP_107138651.1">
    <property type="nucleotide sequence ID" value="NZ_PYSV01000013.1"/>
</dbReference>
<evidence type="ECO:0008006" key="4">
    <source>
        <dbReference type="Google" id="ProtNLM"/>
    </source>
</evidence>
<dbReference type="OrthoDB" id="68575at2"/>
<accession>A0A2T3W5Y3</accession>
<feature type="signal peptide" evidence="1">
    <location>
        <begin position="1"/>
        <end position="19"/>
    </location>
</feature>
<evidence type="ECO:0000313" key="3">
    <source>
        <dbReference type="Proteomes" id="UP000240317"/>
    </source>
</evidence>
<gene>
    <name evidence="2" type="ORF">C8263_13465</name>
</gene>
<dbReference type="Proteomes" id="UP000240317">
    <property type="component" value="Unassembled WGS sequence"/>
</dbReference>
<dbReference type="AlphaFoldDB" id="A0A2T3W5Y3"/>
<reference evidence="2 3" key="1">
    <citation type="submission" date="2018-03" db="EMBL/GenBank/DDBJ databases">
        <title>Draft genome of Deinococcus sp. OD32.</title>
        <authorList>
            <person name="Wang X.-P."/>
            <person name="Du Z.-J."/>
        </authorList>
    </citation>
    <scope>NUCLEOTIDE SEQUENCE [LARGE SCALE GENOMIC DNA]</scope>
    <source>
        <strain evidence="2 3">OD32</strain>
    </source>
</reference>
<evidence type="ECO:0000313" key="2">
    <source>
        <dbReference type="EMBL" id="PTA67305.1"/>
    </source>
</evidence>
<organism evidence="2 3">
    <name type="scientific">Deinococcus arcticus</name>
    <dbReference type="NCBI Taxonomy" id="2136176"/>
    <lineage>
        <taxon>Bacteria</taxon>
        <taxon>Thermotogati</taxon>
        <taxon>Deinococcota</taxon>
        <taxon>Deinococci</taxon>
        <taxon>Deinococcales</taxon>
        <taxon>Deinococcaceae</taxon>
        <taxon>Deinococcus</taxon>
    </lineage>
</organism>